<dbReference type="RefSeq" id="WP_193918992.1">
    <property type="nucleotide sequence ID" value="NZ_JADEXS020000001.1"/>
</dbReference>
<keyword evidence="2" id="KW-0808">Transferase</keyword>
<feature type="domain" description="Methyltransferase type 11" evidence="1">
    <location>
        <begin position="50"/>
        <end position="143"/>
    </location>
</feature>
<evidence type="ECO:0000259" key="1">
    <source>
        <dbReference type="Pfam" id="PF08241"/>
    </source>
</evidence>
<dbReference type="GO" id="GO:0032259">
    <property type="term" value="P:methylation"/>
    <property type="evidence" value="ECO:0007669"/>
    <property type="project" value="UniProtKB-KW"/>
</dbReference>
<protein>
    <submittedName>
        <fullName evidence="2">Class I SAM-dependent methyltransferase</fullName>
    </submittedName>
</protein>
<organism evidence="2 3">
    <name type="scientific">Desmonostoc muscorum LEGE 12446</name>
    <dbReference type="NCBI Taxonomy" id="1828758"/>
    <lineage>
        <taxon>Bacteria</taxon>
        <taxon>Bacillati</taxon>
        <taxon>Cyanobacteriota</taxon>
        <taxon>Cyanophyceae</taxon>
        <taxon>Nostocales</taxon>
        <taxon>Nostocaceae</taxon>
        <taxon>Desmonostoc</taxon>
    </lineage>
</organism>
<dbReference type="CDD" id="cd02440">
    <property type="entry name" value="AdoMet_MTases"/>
    <property type="match status" value="1"/>
</dbReference>
<dbReference type="GO" id="GO:0008168">
    <property type="term" value="F:methyltransferase activity"/>
    <property type="evidence" value="ECO:0007669"/>
    <property type="project" value="UniProtKB-KW"/>
</dbReference>
<reference evidence="2" key="1">
    <citation type="submission" date="2020-10" db="EMBL/GenBank/DDBJ databases">
        <authorList>
            <person name="Castelo-Branco R."/>
            <person name="Eusebio N."/>
            <person name="Adriana R."/>
            <person name="Vieira A."/>
            <person name="Brugerolle De Fraissinette N."/>
            <person name="Rezende De Castro R."/>
            <person name="Schneider M.P."/>
            <person name="Vasconcelos V."/>
            <person name="Leao P.N."/>
        </authorList>
    </citation>
    <scope>NUCLEOTIDE SEQUENCE</scope>
    <source>
        <strain evidence="2">LEGE 12446</strain>
    </source>
</reference>
<dbReference type="SUPFAM" id="SSF53335">
    <property type="entry name" value="S-adenosyl-L-methionine-dependent methyltransferases"/>
    <property type="match status" value="1"/>
</dbReference>
<accession>A0A8J6ZN00</accession>
<evidence type="ECO:0000313" key="2">
    <source>
        <dbReference type="EMBL" id="MBE9024515.1"/>
    </source>
</evidence>
<comment type="caution">
    <text evidence="2">The sequence shown here is derived from an EMBL/GenBank/DDBJ whole genome shotgun (WGS) entry which is preliminary data.</text>
</comment>
<name>A0A8J6ZN00_DESMC</name>
<keyword evidence="3" id="KW-1185">Reference proteome</keyword>
<dbReference type="InterPro" id="IPR013216">
    <property type="entry name" value="Methyltransf_11"/>
</dbReference>
<dbReference type="AlphaFoldDB" id="A0A8J6ZN00"/>
<dbReference type="Proteomes" id="UP000622533">
    <property type="component" value="Unassembled WGS sequence"/>
</dbReference>
<dbReference type="InterPro" id="IPR029063">
    <property type="entry name" value="SAM-dependent_MTases_sf"/>
</dbReference>
<dbReference type="Pfam" id="PF08241">
    <property type="entry name" value="Methyltransf_11"/>
    <property type="match status" value="1"/>
</dbReference>
<gene>
    <name evidence="2" type="ORF">IQ276_19420</name>
</gene>
<dbReference type="EMBL" id="JADEXS010000278">
    <property type="protein sequence ID" value="MBE9024515.1"/>
    <property type="molecule type" value="Genomic_DNA"/>
</dbReference>
<dbReference type="PANTHER" id="PTHR43861:SF1">
    <property type="entry name" value="TRANS-ACONITATE 2-METHYLTRANSFERASE"/>
    <property type="match status" value="1"/>
</dbReference>
<dbReference type="Gene3D" id="3.40.50.150">
    <property type="entry name" value="Vaccinia Virus protein VP39"/>
    <property type="match status" value="1"/>
</dbReference>
<dbReference type="PANTHER" id="PTHR43861">
    <property type="entry name" value="TRANS-ACONITATE 2-METHYLTRANSFERASE-RELATED"/>
    <property type="match status" value="1"/>
</dbReference>
<proteinExistence type="predicted"/>
<evidence type="ECO:0000313" key="3">
    <source>
        <dbReference type="Proteomes" id="UP000622533"/>
    </source>
</evidence>
<keyword evidence="2" id="KW-0489">Methyltransferase</keyword>
<sequence>MSLLNTLPNYETIARLQNEFKNTPEELLKGIIPALDQILLSQLPAGSHILELGCGSGYLAQQLNIREYKVTGIDASEALLNYARKNAPESEFILSDIRQLDLPPIFDAALANDVLHFIQSNEDLKTVFKNVYTALKDGGVFVFNIPITDWLHEAAQKNNFNIININDECSLIELFYYKPEERVWEIKVTGFELIEKNWQRSDTIWLRKDHFLEEVEFALKDAGFTEFNYYNTRDFGESEDIACFVCQKAFLNTGIEE</sequence>